<dbReference type="Gene3D" id="2.60.40.640">
    <property type="match status" value="2"/>
</dbReference>
<dbReference type="SUPFAM" id="SSF81296">
    <property type="entry name" value="E set domains"/>
    <property type="match status" value="2"/>
</dbReference>
<dbReference type="Proteomes" id="UP001295684">
    <property type="component" value="Unassembled WGS sequence"/>
</dbReference>
<dbReference type="AlphaFoldDB" id="A0AAD1XG43"/>
<dbReference type="Pfam" id="PF02752">
    <property type="entry name" value="Arrestin_C"/>
    <property type="match status" value="1"/>
</dbReference>
<dbReference type="EMBL" id="CAMPGE010012493">
    <property type="protein sequence ID" value="CAI2371263.1"/>
    <property type="molecule type" value="Genomic_DNA"/>
</dbReference>
<dbReference type="InterPro" id="IPR011021">
    <property type="entry name" value="Arrestin-like_N"/>
</dbReference>
<protein>
    <recommendedName>
        <fullName evidence="5">Arrestin C-terminal-like domain-containing protein</fullName>
    </recommendedName>
</protein>
<dbReference type="InterPro" id="IPR014756">
    <property type="entry name" value="Ig_E-set"/>
</dbReference>
<evidence type="ECO:0000313" key="3">
    <source>
        <dbReference type="EMBL" id="CAI2371263.1"/>
    </source>
</evidence>
<evidence type="ECO:0000259" key="2">
    <source>
        <dbReference type="Pfam" id="PF02752"/>
    </source>
</evidence>
<dbReference type="InterPro" id="IPR011022">
    <property type="entry name" value="Arrestin_C-like"/>
</dbReference>
<dbReference type="PANTHER" id="PTHR11188">
    <property type="entry name" value="ARRESTIN DOMAIN CONTAINING PROTEIN"/>
    <property type="match status" value="1"/>
</dbReference>
<gene>
    <name evidence="3" type="ORF">ECRASSUSDP1_LOCUS12583</name>
</gene>
<evidence type="ECO:0008006" key="5">
    <source>
        <dbReference type="Google" id="ProtNLM"/>
    </source>
</evidence>
<proteinExistence type="predicted"/>
<feature type="domain" description="Arrestin C-terminal-like" evidence="2">
    <location>
        <begin position="183"/>
        <end position="337"/>
    </location>
</feature>
<dbReference type="PANTHER" id="PTHR11188:SF17">
    <property type="entry name" value="FI21816P1"/>
    <property type="match status" value="1"/>
</dbReference>
<dbReference type="Pfam" id="PF00339">
    <property type="entry name" value="Arrestin_N"/>
    <property type="match status" value="1"/>
</dbReference>
<name>A0AAD1XG43_EUPCR</name>
<organism evidence="3 4">
    <name type="scientific">Euplotes crassus</name>
    <dbReference type="NCBI Taxonomy" id="5936"/>
    <lineage>
        <taxon>Eukaryota</taxon>
        <taxon>Sar</taxon>
        <taxon>Alveolata</taxon>
        <taxon>Ciliophora</taxon>
        <taxon>Intramacronucleata</taxon>
        <taxon>Spirotrichea</taxon>
        <taxon>Hypotrichia</taxon>
        <taxon>Euplotida</taxon>
        <taxon>Euplotidae</taxon>
        <taxon>Moneuplotes</taxon>
    </lineage>
</organism>
<evidence type="ECO:0000313" key="4">
    <source>
        <dbReference type="Proteomes" id="UP001295684"/>
    </source>
</evidence>
<accession>A0AAD1XG43</accession>
<comment type="caution">
    <text evidence="3">The sequence shown here is derived from an EMBL/GenBank/DDBJ whole genome shotgun (WGS) entry which is preliminary data.</text>
</comment>
<dbReference type="GO" id="GO:0005737">
    <property type="term" value="C:cytoplasm"/>
    <property type="evidence" value="ECO:0007669"/>
    <property type="project" value="TreeGrafter"/>
</dbReference>
<evidence type="ECO:0000259" key="1">
    <source>
        <dbReference type="Pfam" id="PF00339"/>
    </source>
</evidence>
<dbReference type="InterPro" id="IPR014752">
    <property type="entry name" value="Arrestin-like_C"/>
</dbReference>
<dbReference type="GO" id="GO:0015031">
    <property type="term" value="P:protein transport"/>
    <property type="evidence" value="ECO:0007669"/>
    <property type="project" value="TreeGrafter"/>
</dbReference>
<dbReference type="InterPro" id="IPR050357">
    <property type="entry name" value="Arrestin_domain-protein"/>
</dbReference>
<reference evidence="3" key="1">
    <citation type="submission" date="2023-07" db="EMBL/GenBank/DDBJ databases">
        <authorList>
            <consortium name="AG Swart"/>
            <person name="Singh M."/>
            <person name="Singh A."/>
            <person name="Seah K."/>
            <person name="Emmerich C."/>
        </authorList>
    </citation>
    <scope>NUCLEOTIDE SEQUENCE</scope>
    <source>
        <strain evidence="3">DP1</strain>
    </source>
</reference>
<keyword evidence="4" id="KW-1185">Reference proteome</keyword>
<sequence>MGNINDRPRFEHGDIYLELHLPYAVSGERFTGNVHINLSQPYPVKALDIGIKGKEKIRWDRRRTTTDTFETERVWKSDEPIFKIFEIYQFEDAVALPGQYTIPFSILIPNGLPSSVYYSGRSNSKAVIDYSIKAIMRQPKGTMAKEMSFKSSLTMLEEPPHISQSISDSVEAPIMSGCGCVNNGTVKFRVRFPKDSYAINEVCNLQCSVDNSQCNLPVQSIRVKIKQYVNLRGPLWHTLDRSYTKLEKDCDGVEANQSTGEFGRNISIDLSSIPGTINEGIFHGIVTDLDEERELTEYIQPSTNGKYTTISYILSVKLIYNVECGEAPGCEIPLYIHAAKLPPQNLIQAPEGWNPVILGDEQYGLPVDPPEGLLIQDEHSDISLQAPLPAADFPAHPAAPLKQKKEGLEETLL</sequence>
<feature type="domain" description="Arrestin-like N-terminal" evidence="1">
    <location>
        <begin position="26"/>
        <end position="145"/>
    </location>
</feature>